<comment type="caution">
    <text evidence="1">The sequence shown here is derived from an EMBL/GenBank/DDBJ whole genome shotgun (WGS) entry which is preliminary data.</text>
</comment>
<evidence type="ECO:0008006" key="3">
    <source>
        <dbReference type="Google" id="ProtNLM"/>
    </source>
</evidence>
<accession>L9VFU2</accession>
<reference evidence="1 2" key="1">
    <citation type="journal article" date="2014" name="PLoS Genet.">
        <title>Phylogenetically driven sequencing of extremely halophilic archaea reveals strategies for static and dynamic osmo-response.</title>
        <authorList>
            <person name="Becker E.A."/>
            <person name="Seitzer P.M."/>
            <person name="Tritt A."/>
            <person name="Larsen D."/>
            <person name="Krusor M."/>
            <person name="Yao A.I."/>
            <person name="Wu D."/>
            <person name="Madern D."/>
            <person name="Eisen J.A."/>
            <person name="Darling A.E."/>
            <person name="Facciotti M.T."/>
        </authorList>
    </citation>
    <scope>NUCLEOTIDE SEQUENCE [LARGE SCALE GENOMIC DNA]</scope>
    <source>
        <strain evidence="1 2">GA33</strain>
    </source>
</reference>
<protein>
    <recommendedName>
        <fullName evidence="3">Ribbon-helix-helix protein CopG domain-containing protein</fullName>
    </recommendedName>
</protein>
<keyword evidence="2" id="KW-1185">Reference proteome</keyword>
<dbReference type="EMBL" id="AOHW01000053">
    <property type="protein sequence ID" value="ELY35921.1"/>
    <property type="molecule type" value="Genomic_DNA"/>
</dbReference>
<dbReference type="eggNOG" id="arCOG07990">
    <property type="taxonomic scope" value="Archaea"/>
</dbReference>
<gene>
    <name evidence="1" type="ORF">C496_22369</name>
</gene>
<dbReference type="PATRIC" id="fig|1114856.3.peg.4624"/>
<dbReference type="AlphaFoldDB" id="L9VFU2"/>
<name>L9VFU2_9EURY</name>
<proteinExistence type="predicted"/>
<organism evidence="1 2">
    <name type="scientific">Natronorubrum tibetense GA33</name>
    <dbReference type="NCBI Taxonomy" id="1114856"/>
    <lineage>
        <taxon>Archaea</taxon>
        <taxon>Methanobacteriati</taxon>
        <taxon>Methanobacteriota</taxon>
        <taxon>Stenosarchaea group</taxon>
        <taxon>Halobacteria</taxon>
        <taxon>Halobacteriales</taxon>
        <taxon>Natrialbaceae</taxon>
        <taxon>Natronorubrum</taxon>
    </lineage>
</organism>
<dbReference type="OrthoDB" id="194703at2157"/>
<evidence type="ECO:0000313" key="2">
    <source>
        <dbReference type="Proteomes" id="UP000011599"/>
    </source>
</evidence>
<dbReference type="Proteomes" id="UP000011599">
    <property type="component" value="Unassembled WGS sequence"/>
</dbReference>
<evidence type="ECO:0000313" key="1">
    <source>
        <dbReference type="EMBL" id="ELY35921.1"/>
    </source>
</evidence>
<sequence>MDIQQVLVCPSVQITEATNDRLEELQAAIRRETGRDVPKRELLERIVEDACESKEAVIELFSDDHDP</sequence>